<feature type="transmembrane region" description="Helical" evidence="1">
    <location>
        <begin position="345"/>
        <end position="363"/>
    </location>
</feature>
<gene>
    <name evidence="2" type="ORF">SAMN02745716_0866</name>
</gene>
<sequence>MARPHVKRQPRDHHTQAESGRYTDWLAPLLAALWHPFYTLGVGPGWILTAQLMLFSTAVFALFRLACPTLIAALATGATLICPPILSMLIFLSRDTWFAVFMTAAVAALAHSAHPSRRSSRRQMLALLIAAACLLLAQAARQNAFPVIATVVTAYSFLALRRSGSHRSVIRLGIAGAAGLLSAILALAVTEGAKRLLPISRLHPEQALYVYDLAALSDRANTLLLPPRPRMRTVGELRAKWVPESPRALLFGPDAPYPAPLSSRDVSELAARWRSEILHRPVSYVRVRTRLLLSLLGVSQRPVWVTHPGIDPNNLGLALHFHGANRVLRTYLGAFADERNNGSVIYRPMLWIVGAIALLAVLRRRTLERVYFAGTLFVASAIGYSFGLLVMAPVSAYRYGFPVLLFSFLALATGVLAAVGRRRAAPVEQGAGPVDKLRSARGIAGARAV</sequence>
<feature type="transmembrane region" description="Helical" evidence="1">
    <location>
        <begin position="143"/>
        <end position="160"/>
    </location>
</feature>
<keyword evidence="1" id="KW-0812">Transmembrane</keyword>
<evidence type="ECO:0000313" key="3">
    <source>
        <dbReference type="Proteomes" id="UP000222056"/>
    </source>
</evidence>
<keyword evidence="1" id="KW-1133">Transmembrane helix</keyword>
<dbReference type="STRING" id="29539.SAMN02745716_0866"/>
<evidence type="ECO:0000256" key="1">
    <source>
        <dbReference type="SAM" id="Phobius"/>
    </source>
</evidence>
<organism evidence="2 3">
    <name type="scientific">Thermoleophilum album</name>
    <dbReference type="NCBI Taxonomy" id="29539"/>
    <lineage>
        <taxon>Bacteria</taxon>
        <taxon>Bacillati</taxon>
        <taxon>Actinomycetota</taxon>
        <taxon>Thermoleophilia</taxon>
        <taxon>Thermoleophilales</taxon>
        <taxon>Thermoleophilaceae</taxon>
        <taxon>Thermoleophilum</taxon>
    </lineage>
</organism>
<proteinExistence type="predicted"/>
<feature type="transmembrane region" description="Helical" evidence="1">
    <location>
        <begin position="44"/>
        <end position="63"/>
    </location>
</feature>
<dbReference type="Proteomes" id="UP000222056">
    <property type="component" value="Unassembled WGS sequence"/>
</dbReference>
<feature type="transmembrane region" description="Helical" evidence="1">
    <location>
        <begin position="399"/>
        <end position="419"/>
    </location>
</feature>
<reference evidence="3" key="1">
    <citation type="submission" date="2016-10" db="EMBL/GenBank/DDBJ databases">
        <authorList>
            <person name="Varghese N."/>
            <person name="Submissions S."/>
        </authorList>
    </citation>
    <scope>NUCLEOTIDE SEQUENCE [LARGE SCALE GENOMIC DNA]</scope>
    <source>
        <strain evidence="3">ATCC 35263</strain>
    </source>
</reference>
<dbReference type="EMBL" id="FNWJ01000001">
    <property type="protein sequence ID" value="SEH11743.1"/>
    <property type="molecule type" value="Genomic_DNA"/>
</dbReference>
<name>A0A1H6FPG6_THEAL</name>
<feature type="transmembrane region" description="Helical" evidence="1">
    <location>
        <begin position="70"/>
        <end position="91"/>
    </location>
</feature>
<keyword evidence="3" id="KW-1185">Reference proteome</keyword>
<dbReference type="AlphaFoldDB" id="A0A1H6FPG6"/>
<feature type="transmembrane region" description="Helical" evidence="1">
    <location>
        <begin position="97"/>
        <end position="113"/>
    </location>
</feature>
<evidence type="ECO:0008006" key="4">
    <source>
        <dbReference type="Google" id="ProtNLM"/>
    </source>
</evidence>
<feature type="transmembrane region" description="Helical" evidence="1">
    <location>
        <begin position="172"/>
        <end position="190"/>
    </location>
</feature>
<evidence type="ECO:0000313" key="2">
    <source>
        <dbReference type="EMBL" id="SEH11743.1"/>
    </source>
</evidence>
<keyword evidence="1" id="KW-0472">Membrane</keyword>
<accession>A0A1H6FPG6</accession>
<feature type="transmembrane region" description="Helical" evidence="1">
    <location>
        <begin position="370"/>
        <end position="393"/>
    </location>
</feature>
<protein>
    <recommendedName>
        <fullName evidence="4">Dolichyl-phosphate-mannose-protein mannosyltransferase</fullName>
    </recommendedName>
</protein>
<feature type="transmembrane region" description="Helical" evidence="1">
    <location>
        <begin position="120"/>
        <end position="137"/>
    </location>
</feature>